<proteinExistence type="predicted"/>
<evidence type="ECO:0000256" key="1">
    <source>
        <dbReference type="SAM" id="MobiDB-lite"/>
    </source>
</evidence>
<dbReference type="EMBL" id="HBED01022172">
    <property type="protein sequence ID" value="CAD8312309.1"/>
    <property type="molecule type" value="Transcribed_RNA"/>
</dbReference>
<dbReference type="InterPro" id="IPR012977">
    <property type="entry name" value="SDA1_N"/>
</dbReference>
<gene>
    <name evidence="3" type="ORF">TDUB1175_LOCUS11098</name>
</gene>
<feature type="domain" description="SDA1 N-terminal" evidence="2">
    <location>
        <begin position="2"/>
        <end position="91"/>
    </location>
</feature>
<protein>
    <recommendedName>
        <fullName evidence="2">SDA1 N-terminal domain-containing protein</fullName>
    </recommendedName>
</protein>
<name>A0A7R9W3Q8_9STRA</name>
<evidence type="ECO:0000259" key="2">
    <source>
        <dbReference type="Pfam" id="PF08158"/>
    </source>
</evidence>
<organism evidence="3">
    <name type="scientific">Pseudictyota dubia</name>
    <dbReference type="NCBI Taxonomy" id="2749911"/>
    <lineage>
        <taxon>Eukaryota</taxon>
        <taxon>Sar</taxon>
        <taxon>Stramenopiles</taxon>
        <taxon>Ochrophyta</taxon>
        <taxon>Bacillariophyta</taxon>
        <taxon>Mediophyceae</taxon>
        <taxon>Biddulphiophycidae</taxon>
        <taxon>Eupodiscales</taxon>
        <taxon>Odontellaceae</taxon>
        <taxon>Pseudictyota</taxon>
    </lineage>
</organism>
<sequence length="126" mass="14102">MYCLGVRTDERTVAIVDTAARSPNASVMAKAARFFLGIEERMAEDKRRKDDNKWTDANTVDYHKHSNKTVKRARRVVKDVKIRAKAQKKRELAGMEPVPAQVYGRTSAGRDSDPGIRGTGLSRQGI</sequence>
<feature type="region of interest" description="Disordered" evidence="1">
    <location>
        <begin position="87"/>
        <end position="126"/>
    </location>
</feature>
<evidence type="ECO:0000313" key="3">
    <source>
        <dbReference type="EMBL" id="CAD8312309.1"/>
    </source>
</evidence>
<dbReference type="Pfam" id="PF08158">
    <property type="entry name" value="SDA1_HEAT"/>
    <property type="match status" value="1"/>
</dbReference>
<accession>A0A7R9W3Q8</accession>
<dbReference type="AlphaFoldDB" id="A0A7R9W3Q8"/>
<reference evidence="3" key="1">
    <citation type="submission" date="2021-01" db="EMBL/GenBank/DDBJ databases">
        <authorList>
            <person name="Corre E."/>
            <person name="Pelletier E."/>
            <person name="Niang G."/>
            <person name="Scheremetjew M."/>
            <person name="Finn R."/>
            <person name="Kale V."/>
            <person name="Holt S."/>
            <person name="Cochrane G."/>
            <person name="Meng A."/>
            <person name="Brown T."/>
            <person name="Cohen L."/>
        </authorList>
    </citation>
    <scope>NUCLEOTIDE SEQUENCE</scope>
    <source>
        <strain evidence="3">CCMP147</strain>
    </source>
</reference>